<accession>A0AAJ6V7X8</accession>
<evidence type="ECO:0000313" key="3">
    <source>
        <dbReference type="Proteomes" id="UP000694918"/>
    </source>
</evidence>
<proteinExistence type="predicted"/>
<keyword evidence="3" id="KW-1185">Reference proteome</keyword>
<dbReference type="GO" id="GO:0051287">
    <property type="term" value="F:NAD binding"/>
    <property type="evidence" value="ECO:0007669"/>
    <property type="project" value="InterPro"/>
</dbReference>
<feature type="compositionally biased region" description="Polar residues" evidence="1">
    <location>
        <begin position="748"/>
        <end position="766"/>
    </location>
</feature>
<dbReference type="InterPro" id="IPR045015">
    <property type="entry name" value="AN-like"/>
</dbReference>
<dbReference type="AlphaFoldDB" id="A0AAJ6V7X8"/>
<dbReference type="InterPro" id="IPR036291">
    <property type="entry name" value="NAD(P)-bd_dom_sf"/>
</dbReference>
<evidence type="ECO:0000313" key="4">
    <source>
        <dbReference type="RefSeq" id="XP_011042617.1"/>
    </source>
</evidence>
<evidence type="ECO:0000259" key="2">
    <source>
        <dbReference type="Pfam" id="PF02826"/>
    </source>
</evidence>
<dbReference type="Pfam" id="PF02826">
    <property type="entry name" value="2-Hacid_dh_C"/>
    <property type="match status" value="1"/>
</dbReference>
<feature type="compositionally biased region" description="Acidic residues" evidence="1">
    <location>
        <begin position="699"/>
        <end position="712"/>
    </location>
</feature>
<gene>
    <name evidence="4" type="primary">LOC105138265</name>
</gene>
<dbReference type="PANTHER" id="PTHR43254">
    <property type="entry name" value="C-TERMINAL BINDING PROTEIN AN-RELATED"/>
    <property type="match status" value="1"/>
</dbReference>
<dbReference type="Proteomes" id="UP000694918">
    <property type="component" value="Unplaced"/>
</dbReference>
<feature type="compositionally biased region" description="Polar residues" evidence="1">
    <location>
        <begin position="815"/>
        <end position="828"/>
    </location>
</feature>
<feature type="region of interest" description="Disordered" evidence="1">
    <location>
        <begin position="698"/>
        <end position="863"/>
    </location>
</feature>
<reference evidence="4" key="1">
    <citation type="submission" date="2025-08" db="UniProtKB">
        <authorList>
            <consortium name="RefSeq"/>
        </authorList>
    </citation>
    <scope>IDENTIFICATION</scope>
</reference>
<dbReference type="KEGG" id="peu:105138265"/>
<feature type="compositionally biased region" description="Basic and acidic residues" evidence="1">
    <location>
        <begin position="713"/>
        <end position="723"/>
    </location>
</feature>
<dbReference type="SUPFAM" id="SSF51735">
    <property type="entry name" value="NAD(P)-binding Rossmann-fold domains"/>
    <property type="match status" value="1"/>
</dbReference>
<feature type="domain" description="D-isomer specific 2-hydroxyacid dehydrogenase NAD-binding" evidence="2">
    <location>
        <begin position="480"/>
        <end position="663"/>
    </location>
</feature>
<dbReference type="PANTHER" id="PTHR43254:SF3">
    <property type="entry name" value="C-TERMINAL BINDING PROTEIN AN"/>
    <property type="match status" value="1"/>
</dbReference>
<dbReference type="GO" id="GO:0000226">
    <property type="term" value="P:microtubule cytoskeleton organization"/>
    <property type="evidence" value="ECO:0007669"/>
    <property type="project" value="InterPro"/>
</dbReference>
<protein>
    <submittedName>
        <fullName evidence="4">C-terminal binding protein AN-like</fullName>
    </submittedName>
</protein>
<dbReference type="RefSeq" id="XP_011042617.1">
    <property type="nucleotide sequence ID" value="XM_011044315.1"/>
</dbReference>
<feature type="compositionally biased region" description="Basic and acidic residues" evidence="1">
    <location>
        <begin position="830"/>
        <end position="840"/>
    </location>
</feature>
<feature type="compositionally biased region" description="Basic residues" evidence="1">
    <location>
        <begin position="777"/>
        <end position="792"/>
    </location>
</feature>
<dbReference type="GeneID" id="105138265"/>
<sequence>MEQNHIESNSYKYLITNKSSSWLEIRLFYVRVTPCVIESVPDHLTIRHLRRSISTPLEINGSKIPSSDSASLTLRRDRLNKESSEVTYVSTDSVRVTRGVEFEILDNKDMVLCGSLERIETTSWGNNGGVGGLENDAKTGWSLECCVAAGVFEGNSVFKLGVSAPVIEVYIAGCCGGVPVILTKTILVGPMKKPSRYAMLDAIPEDEELDNRKQSGVISNGLVRQRKVRITEAEDDDGYESDEKIGSQYYSEDMYYGEDGQLSWFNAGVRVGVGIGLGMCLGAGIGVGLLMRSYQATSRNFRRRFLSLGVDSGGNDGLDLPMNLQEIYRPAWVPGGAKMSATTTRSLATMSHRRNTNTRPPPQQQKQQQQQQQQRLPLVVTLNCIEDCAIEQESLSGVALIEHVPLGRLSDGKIESAAAVLLHSLAYLPRAAQRRLRPYQLILCLGSADRAVDSALAADLGLRLVHVDTSRAEEIADTVMALFLGLLRRTHLLSRHALSASGWLGSVQPLCRGMRRCRGLVLGIVGRSASARSLATRSLAFKMSVLYFDVHEGPGKLARSSITFPLAARRMDTLNDLLAASDLISLHCALTNETVQIINEECLQHIKPGAFLVNTGSSQLLDDCALKQLLIDGTLAGCALDGAEGPQWMEAWVKEMPNVLILPRSADYSEEVWMEIRDKAISILQSFFFDGIVPKNAVSDEEGEESEIGDESEPFHRQDKESTLQDSVGEQLTDDIQLTPETSRKKVSGQSIESTSQAQGSGMSQNTTTRSDERRSRSGKKAKKRHGRQKPRQKSDNPSQLEKESTSHQEDDTAMSGSDQVLSSSSRFASPEDSRSRKTPIELMQESSSGQLSRSGKKLSGKSDELLKDGHIIALYARDRPALHVSRQRSKGGGWFLDALSNVTKRDPAAQFLVVFRNKDTIGLRSFAAGGKLLQINRRMEFVFTSHSFDVWESWTLEGSLDECRLVNCRNPLAILDARIEILATLGEDDGVTRWLD</sequence>
<dbReference type="Gene3D" id="3.40.50.720">
    <property type="entry name" value="NAD(P)-binding Rossmann-like Domain"/>
    <property type="match status" value="2"/>
</dbReference>
<evidence type="ECO:0000256" key="1">
    <source>
        <dbReference type="SAM" id="MobiDB-lite"/>
    </source>
</evidence>
<feature type="region of interest" description="Disordered" evidence="1">
    <location>
        <begin position="344"/>
        <end position="372"/>
    </location>
</feature>
<name>A0AAJ6V7X8_POPEU</name>
<feature type="compositionally biased region" description="Polar residues" evidence="1">
    <location>
        <begin position="724"/>
        <end position="741"/>
    </location>
</feature>
<feature type="compositionally biased region" description="Basic and acidic residues" evidence="1">
    <location>
        <begin position="801"/>
        <end position="811"/>
    </location>
</feature>
<dbReference type="InterPro" id="IPR006140">
    <property type="entry name" value="D-isomer_DH_NAD-bd"/>
</dbReference>
<organism evidence="3 4">
    <name type="scientific">Populus euphratica</name>
    <name type="common">Euphrates poplar</name>
    <dbReference type="NCBI Taxonomy" id="75702"/>
    <lineage>
        <taxon>Eukaryota</taxon>
        <taxon>Viridiplantae</taxon>
        <taxon>Streptophyta</taxon>
        <taxon>Embryophyta</taxon>
        <taxon>Tracheophyta</taxon>
        <taxon>Spermatophyta</taxon>
        <taxon>Magnoliopsida</taxon>
        <taxon>eudicotyledons</taxon>
        <taxon>Gunneridae</taxon>
        <taxon>Pentapetalae</taxon>
        <taxon>rosids</taxon>
        <taxon>fabids</taxon>
        <taxon>Malpighiales</taxon>
        <taxon>Salicaceae</taxon>
        <taxon>Saliceae</taxon>
        <taxon>Populus</taxon>
    </lineage>
</organism>